<organism evidence="1 2">
    <name type="scientific">Schizopora paradoxa</name>
    <dbReference type="NCBI Taxonomy" id="27342"/>
    <lineage>
        <taxon>Eukaryota</taxon>
        <taxon>Fungi</taxon>
        <taxon>Dikarya</taxon>
        <taxon>Basidiomycota</taxon>
        <taxon>Agaricomycotina</taxon>
        <taxon>Agaricomycetes</taxon>
        <taxon>Hymenochaetales</taxon>
        <taxon>Schizoporaceae</taxon>
        <taxon>Schizopora</taxon>
    </lineage>
</organism>
<accession>A0A0H2S070</accession>
<evidence type="ECO:0000313" key="2">
    <source>
        <dbReference type="Proteomes" id="UP000053477"/>
    </source>
</evidence>
<dbReference type="Proteomes" id="UP000053477">
    <property type="component" value="Unassembled WGS sequence"/>
</dbReference>
<evidence type="ECO:0000313" key="1">
    <source>
        <dbReference type="EMBL" id="KLO15138.1"/>
    </source>
</evidence>
<sequence length="176" mass="20103">MSHIKFPEVVATGNSGDTTKIVYSPHNVVLEKVRSKSLFGMELNETIPAKENAAEGKVVPLKREVIESFLDRIYRRTKWMQSPRSMICRRELVISGTSLFPIFKKLLPRGKELLFALSGFQRCSLRLKQTIRGSSGKQRPPGLDHWEDLREGDRLEFIDKKELNPWSVSGLAHEVL</sequence>
<protein>
    <submittedName>
        <fullName evidence="1">Uncharacterized protein</fullName>
    </submittedName>
</protein>
<gene>
    <name evidence="1" type="ORF">SCHPADRAFT_888762</name>
</gene>
<proteinExistence type="predicted"/>
<name>A0A0H2S070_9AGAM</name>
<dbReference type="EMBL" id="KQ085934">
    <property type="protein sequence ID" value="KLO15138.1"/>
    <property type="molecule type" value="Genomic_DNA"/>
</dbReference>
<dbReference type="InParanoid" id="A0A0H2S070"/>
<reference evidence="1 2" key="1">
    <citation type="submission" date="2015-04" db="EMBL/GenBank/DDBJ databases">
        <title>Complete genome sequence of Schizopora paradoxa KUC8140, a cosmopolitan wood degrader in East Asia.</title>
        <authorList>
            <consortium name="DOE Joint Genome Institute"/>
            <person name="Min B."/>
            <person name="Park H."/>
            <person name="Jang Y."/>
            <person name="Kim J.-J."/>
            <person name="Kim K.H."/>
            <person name="Pangilinan J."/>
            <person name="Lipzen A."/>
            <person name="Riley R."/>
            <person name="Grigoriev I.V."/>
            <person name="Spatafora J.W."/>
            <person name="Choi I.-G."/>
        </authorList>
    </citation>
    <scope>NUCLEOTIDE SEQUENCE [LARGE SCALE GENOMIC DNA]</scope>
    <source>
        <strain evidence="1 2">KUC8140</strain>
    </source>
</reference>
<dbReference type="AlphaFoldDB" id="A0A0H2S070"/>
<keyword evidence="2" id="KW-1185">Reference proteome</keyword>